<dbReference type="FunFam" id="2.40.50.140:FF:000006">
    <property type="entry name" value="Cold shock protein CspC"/>
    <property type="match status" value="1"/>
</dbReference>
<dbReference type="PRINTS" id="PR00050">
    <property type="entry name" value="COLDSHOCK"/>
</dbReference>
<evidence type="ECO:0000313" key="4">
    <source>
        <dbReference type="EMBL" id="SVB23162.1"/>
    </source>
</evidence>
<dbReference type="InterPro" id="IPR019844">
    <property type="entry name" value="CSD_CS"/>
</dbReference>
<keyword evidence="2" id="KW-0963">Cytoplasm</keyword>
<dbReference type="InterPro" id="IPR012156">
    <property type="entry name" value="Cold_shock_CspA"/>
</dbReference>
<dbReference type="GO" id="GO:0005737">
    <property type="term" value="C:cytoplasm"/>
    <property type="evidence" value="ECO:0007669"/>
    <property type="project" value="UniProtKB-SubCell"/>
</dbReference>
<dbReference type="InterPro" id="IPR050181">
    <property type="entry name" value="Cold_shock_domain"/>
</dbReference>
<comment type="subcellular location">
    <subcellularLocation>
        <location evidence="1">Cytoplasm</location>
    </subcellularLocation>
</comment>
<dbReference type="EMBL" id="UINC01033609">
    <property type="protein sequence ID" value="SVB23162.1"/>
    <property type="molecule type" value="Genomic_DNA"/>
</dbReference>
<evidence type="ECO:0000259" key="3">
    <source>
        <dbReference type="PROSITE" id="PS51857"/>
    </source>
</evidence>
<sequence>MSLKGKVKWFNPTKGFGFIEREDKEKDVFVHMSAVRDAGMNGLDEGQALTFEVEDGPKGPNATNLKSA</sequence>
<dbReference type="SMART" id="SM00357">
    <property type="entry name" value="CSP"/>
    <property type="match status" value="1"/>
</dbReference>
<accession>A0A382CBF5</accession>
<dbReference type="PIRSF" id="PIRSF002599">
    <property type="entry name" value="Cold_shock_A"/>
    <property type="match status" value="1"/>
</dbReference>
<organism evidence="4">
    <name type="scientific">marine metagenome</name>
    <dbReference type="NCBI Taxonomy" id="408172"/>
    <lineage>
        <taxon>unclassified sequences</taxon>
        <taxon>metagenomes</taxon>
        <taxon>ecological metagenomes</taxon>
    </lineage>
</organism>
<proteinExistence type="predicted"/>
<dbReference type="PROSITE" id="PS51857">
    <property type="entry name" value="CSD_2"/>
    <property type="match status" value="1"/>
</dbReference>
<dbReference type="PANTHER" id="PTHR11544">
    <property type="entry name" value="COLD SHOCK DOMAIN CONTAINING PROTEINS"/>
    <property type="match status" value="1"/>
</dbReference>
<name>A0A382CBF5_9ZZZZ</name>
<dbReference type="SUPFAM" id="SSF50249">
    <property type="entry name" value="Nucleic acid-binding proteins"/>
    <property type="match status" value="1"/>
</dbReference>
<evidence type="ECO:0000256" key="1">
    <source>
        <dbReference type="ARBA" id="ARBA00004496"/>
    </source>
</evidence>
<dbReference type="InterPro" id="IPR002059">
    <property type="entry name" value="CSP_DNA-bd"/>
</dbReference>
<dbReference type="Pfam" id="PF00313">
    <property type="entry name" value="CSD"/>
    <property type="match status" value="1"/>
</dbReference>
<feature type="domain" description="CSD" evidence="3">
    <location>
        <begin position="2"/>
        <end position="67"/>
    </location>
</feature>
<dbReference type="GO" id="GO:0003676">
    <property type="term" value="F:nucleic acid binding"/>
    <property type="evidence" value="ECO:0007669"/>
    <property type="project" value="InterPro"/>
</dbReference>
<dbReference type="PROSITE" id="PS00352">
    <property type="entry name" value="CSD_1"/>
    <property type="match status" value="1"/>
</dbReference>
<reference evidence="4" key="1">
    <citation type="submission" date="2018-05" db="EMBL/GenBank/DDBJ databases">
        <authorList>
            <person name="Lanie J.A."/>
            <person name="Ng W.-L."/>
            <person name="Kazmierczak K.M."/>
            <person name="Andrzejewski T.M."/>
            <person name="Davidsen T.M."/>
            <person name="Wayne K.J."/>
            <person name="Tettelin H."/>
            <person name="Glass J.I."/>
            <person name="Rusch D."/>
            <person name="Podicherti R."/>
            <person name="Tsui H.-C.T."/>
            <person name="Winkler M.E."/>
        </authorList>
    </citation>
    <scope>NUCLEOTIDE SEQUENCE</scope>
</reference>
<evidence type="ECO:0000256" key="2">
    <source>
        <dbReference type="ARBA" id="ARBA00022490"/>
    </source>
</evidence>
<dbReference type="InterPro" id="IPR012340">
    <property type="entry name" value="NA-bd_OB-fold"/>
</dbReference>
<dbReference type="CDD" id="cd04458">
    <property type="entry name" value="CSP_CDS"/>
    <property type="match status" value="1"/>
</dbReference>
<dbReference type="Gene3D" id="2.40.50.140">
    <property type="entry name" value="Nucleic acid-binding proteins"/>
    <property type="match status" value="1"/>
</dbReference>
<dbReference type="AlphaFoldDB" id="A0A382CBF5"/>
<protein>
    <recommendedName>
        <fullName evidence="3">CSD domain-containing protein</fullName>
    </recommendedName>
</protein>
<dbReference type="InterPro" id="IPR011129">
    <property type="entry name" value="CSD"/>
</dbReference>
<gene>
    <name evidence="4" type="ORF">METZ01_LOCUS176016</name>
</gene>